<dbReference type="InterPro" id="IPR036397">
    <property type="entry name" value="RNaseH_sf"/>
</dbReference>
<dbReference type="InterPro" id="IPR012337">
    <property type="entry name" value="RNaseH-like_sf"/>
</dbReference>
<dbReference type="Proteomes" id="UP000011676">
    <property type="component" value="Unassembled WGS sequence"/>
</dbReference>
<evidence type="ECO:0000256" key="2">
    <source>
        <dbReference type="ARBA" id="ARBA00022695"/>
    </source>
</evidence>
<keyword evidence="15" id="KW-0347">Helicase</keyword>
<evidence type="ECO:0000256" key="10">
    <source>
        <dbReference type="HAMAP-Rule" id="MF_02206"/>
    </source>
</evidence>
<dbReference type="InterPro" id="IPR006310">
    <property type="entry name" value="DinG"/>
</dbReference>
<gene>
    <name evidence="10 11" type="primary">dinG</name>
    <name evidence="15" type="ORF">SMU82_03576</name>
</gene>
<feature type="short sequence motif" description="DEAH box" evidence="10">
    <location>
        <begin position="465"/>
        <end position="468"/>
    </location>
</feature>
<dbReference type="NCBIfam" id="TIGR01407">
    <property type="entry name" value="dinG_rel"/>
    <property type="match status" value="1"/>
</dbReference>
<dbReference type="PROSITE" id="PS51192">
    <property type="entry name" value="HELICASE_ATP_BIND_1"/>
    <property type="match status" value="1"/>
</dbReference>
<keyword evidence="2" id="KW-0548">Nucleotidyltransferase</keyword>
<dbReference type="Gene3D" id="3.30.420.10">
    <property type="entry name" value="Ribonuclease H-like superfamily/Ribonuclease H"/>
    <property type="match status" value="1"/>
</dbReference>
<evidence type="ECO:0000259" key="13">
    <source>
        <dbReference type="PROSITE" id="PS51193"/>
    </source>
</evidence>
<dbReference type="InterPro" id="IPR014001">
    <property type="entry name" value="Helicase_ATP-bd"/>
</dbReference>
<organism evidence="15 16">
    <name type="scientific">Streptococcus mutans SM6</name>
    <dbReference type="NCBI Taxonomy" id="857119"/>
    <lineage>
        <taxon>Bacteria</taxon>
        <taxon>Bacillati</taxon>
        <taxon>Bacillota</taxon>
        <taxon>Bacilli</taxon>
        <taxon>Lactobacillales</taxon>
        <taxon>Streptococcaceae</taxon>
        <taxon>Streptococcus</taxon>
    </lineage>
</organism>
<comment type="similarity">
    <text evidence="10 11">Belongs to the helicase family. DinG subfamily. Type 2 sub-subfamily.</text>
</comment>
<dbReference type="PROSITE" id="PS51194">
    <property type="entry name" value="HELICASE_CTER"/>
    <property type="match status" value="1"/>
</dbReference>
<keyword evidence="8 10" id="KW-0067">ATP-binding</keyword>
<dbReference type="SUPFAM" id="SSF52540">
    <property type="entry name" value="P-loop containing nucleoside triphosphate hydrolases"/>
    <property type="match status" value="1"/>
</dbReference>
<dbReference type="AlphaFoldDB" id="A0A829BKC3"/>
<dbReference type="PANTHER" id="PTHR30231">
    <property type="entry name" value="DNA POLYMERASE III SUBUNIT EPSILON"/>
    <property type="match status" value="1"/>
</dbReference>
<dbReference type="GO" id="GO:0008408">
    <property type="term" value="F:3'-5' exonuclease activity"/>
    <property type="evidence" value="ECO:0007669"/>
    <property type="project" value="UniProtKB-UniRule"/>
</dbReference>
<dbReference type="Pfam" id="PF00929">
    <property type="entry name" value="RNase_T"/>
    <property type="match status" value="1"/>
</dbReference>
<dbReference type="CDD" id="cd06127">
    <property type="entry name" value="DEDDh"/>
    <property type="match status" value="1"/>
</dbReference>
<proteinExistence type="inferred from homology"/>
<dbReference type="InterPro" id="IPR027417">
    <property type="entry name" value="P-loop_NTPase"/>
</dbReference>
<dbReference type="GO" id="GO:0004386">
    <property type="term" value="F:helicase activity"/>
    <property type="evidence" value="ECO:0007669"/>
    <property type="project" value="UniProtKB-KW"/>
</dbReference>
<dbReference type="GO" id="GO:0003677">
    <property type="term" value="F:DNA binding"/>
    <property type="evidence" value="ECO:0007669"/>
    <property type="project" value="InterPro"/>
</dbReference>
<dbReference type="Pfam" id="PF13307">
    <property type="entry name" value="Helicase_C_2"/>
    <property type="match status" value="1"/>
</dbReference>
<dbReference type="PROSITE" id="PS51193">
    <property type="entry name" value="HELICASE_ATP_BIND_2"/>
    <property type="match status" value="1"/>
</dbReference>
<evidence type="ECO:0000256" key="9">
    <source>
        <dbReference type="ARBA" id="ARBA00022932"/>
    </source>
</evidence>
<dbReference type="HAMAP" id="MF_02206">
    <property type="entry name" value="DinG_exonucl"/>
    <property type="match status" value="1"/>
</dbReference>
<dbReference type="FunFam" id="3.30.420.10:FF:000045">
    <property type="entry name" value="3'-5' exonuclease DinG"/>
    <property type="match status" value="1"/>
</dbReference>
<name>A0A829BKC3_STRMG</name>
<keyword evidence="1" id="KW-0808">Transferase</keyword>
<dbReference type="EC" id="3.1.-.-" evidence="10 11"/>
<dbReference type="GO" id="GO:0005524">
    <property type="term" value="F:ATP binding"/>
    <property type="evidence" value="ECO:0007669"/>
    <property type="project" value="UniProtKB-UniRule"/>
</dbReference>
<evidence type="ECO:0000259" key="14">
    <source>
        <dbReference type="PROSITE" id="PS51194"/>
    </source>
</evidence>
<dbReference type="InterPro" id="IPR013520">
    <property type="entry name" value="Ribonucl_H"/>
</dbReference>
<accession>A0A829BKC3</accession>
<keyword evidence="3" id="KW-0235">DNA replication</keyword>
<feature type="domain" description="Helicase C-terminal" evidence="14">
    <location>
        <begin position="657"/>
        <end position="831"/>
    </location>
</feature>
<evidence type="ECO:0000313" key="16">
    <source>
        <dbReference type="Proteomes" id="UP000011676"/>
    </source>
</evidence>
<sequence length="842" mass="97583">MNTVEKETTPSFSGEIWYNFNVMTEKKTRKYAVVDLEATGASHSASIIQVGIVIIENEQIIQTYTTDVNPHKPLSKAIIRLTGITDAQLQQAPDFSEVAADIYHLIDDCVFVAHNVKFDANLLAEHLFLEGFELLTPRVDTVELAQVFYPTFEKYSLGNLTELLKIDLSDAHTAIADAKATAELFLKLKQKMTDLPKLTLERILQFSDSLLYESKLPIEEAFAAASNHLSSDYQEVAGIVLKKEEPFLKERQLSQDFATNIALLDLEERTQQLKFAQVIEAKFEDSRASFIEAQSGIGKTYGYLLPLLNQHGEEQIIVSVPTKILQDQIMANEAQALREAFHINSHSLKSPQNYLKLDSFYKTLMRKDDNRLLNRYKMQLLVWLLETRTGDLDEIKQKQRYAAYFDEIRHDGTLSKQSLFYHLDFWQKSYQRAKSSRLLITNHAYLLTRIEDDQAFVENQILVIDEAQRLFLTLEQFSRRQINMTETLQTLNQLLENSQNILEKRLLESIQFELNHLLYLFNKEKRQLLKKETIERLRQHLSELSLTELADLQALFEEPYSDFWFEEDFFWDHRTVLLKSARLDFTDFTQFLPATKKTYLVSATLQISPKVSLANLLGFEQFTFDSISGEKSHQQAIWVDKTMPRVNDISDSEYETLLTKRLLQLAQLKQPMLVLFNSKKTMFAVSDLLDEAKLTHLTQEKNGSPFNIKRRFDRGEADILLGTGGFWEGVDFVEQDRLIEVITRLPFDNPEDLFVKKLNRQLRQEGKNPFYDYTLPTSILRLRQAIGRTRRNNRQFSAIVILDSRVVNKNYGKIIYQALASHFSVSSQHFQKILVEVTHFLI</sequence>
<comment type="function">
    <text evidence="10 11">3'-5' exonuclease.</text>
</comment>
<dbReference type="SMART" id="SM00479">
    <property type="entry name" value="EXOIII"/>
    <property type="match status" value="1"/>
</dbReference>
<dbReference type="EMBL" id="AHSR01000014">
    <property type="protein sequence ID" value="EMC24779.1"/>
    <property type="molecule type" value="Genomic_DNA"/>
</dbReference>
<dbReference type="GO" id="GO:0005829">
    <property type="term" value="C:cytosol"/>
    <property type="evidence" value="ECO:0007669"/>
    <property type="project" value="TreeGrafter"/>
</dbReference>
<dbReference type="NCBIfam" id="TIGR00573">
    <property type="entry name" value="dnaq"/>
    <property type="match status" value="1"/>
</dbReference>
<dbReference type="GO" id="GO:0045004">
    <property type="term" value="P:DNA replication proofreading"/>
    <property type="evidence" value="ECO:0007669"/>
    <property type="project" value="TreeGrafter"/>
</dbReference>
<feature type="domain" description="Helicase ATP-binding" evidence="12">
    <location>
        <begin position="280"/>
        <end position="506"/>
    </location>
</feature>
<feature type="binding site" evidence="10">
    <location>
        <begin position="293"/>
        <end position="300"/>
    </location>
    <ligand>
        <name>ATP</name>
        <dbReference type="ChEBI" id="CHEBI:30616"/>
    </ligand>
</feature>
<reference evidence="15 16" key="1">
    <citation type="journal article" date="2013" name="Mol. Biol. Evol.">
        <title>Evolutionary and population genomics of the cavity causing bacteria Streptococcus mutans.</title>
        <authorList>
            <person name="Cornejo O.E."/>
            <person name="Lefebure T."/>
            <person name="Pavinski Bitar P.D."/>
            <person name="Lang P."/>
            <person name="Richards V.P."/>
            <person name="Eilertson K."/>
            <person name="Do T."/>
            <person name="Beighton D."/>
            <person name="Zeng L."/>
            <person name="Ahn S.J."/>
            <person name="Burne R.A."/>
            <person name="Siepel A."/>
            <person name="Bustamante C.D."/>
            <person name="Stanhope M.J."/>
        </authorList>
    </citation>
    <scope>NUCLEOTIDE SEQUENCE [LARGE SCALE GENOMIC DNA]</scope>
    <source>
        <strain evidence="15 16">SM6</strain>
    </source>
</reference>
<evidence type="ECO:0000256" key="8">
    <source>
        <dbReference type="ARBA" id="ARBA00022840"/>
    </source>
</evidence>
<keyword evidence="4 10" id="KW-0540">Nuclease</keyword>
<evidence type="ECO:0000256" key="1">
    <source>
        <dbReference type="ARBA" id="ARBA00022679"/>
    </source>
</evidence>
<comment type="caution">
    <text evidence="15">The sequence shown here is derived from an EMBL/GenBank/DDBJ whole genome shotgun (WGS) entry which is preliminary data.</text>
</comment>
<evidence type="ECO:0000313" key="15">
    <source>
        <dbReference type="EMBL" id="EMC24779.1"/>
    </source>
</evidence>
<evidence type="ECO:0000256" key="7">
    <source>
        <dbReference type="ARBA" id="ARBA00022839"/>
    </source>
</evidence>
<dbReference type="SMART" id="SM00491">
    <property type="entry name" value="HELICc2"/>
    <property type="match status" value="1"/>
</dbReference>
<dbReference type="SUPFAM" id="SSF53098">
    <property type="entry name" value="Ribonuclease H-like"/>
    <property type="match status" value="1"/>
</dbReference>
<dbReference type="InterPro" id="IPR001650">
    <property type="entry name" value="Helicase_C-like"/>
</dbReference>
<dbReference type="InterPro" id="IPR014013">
    <property type="entry name" value="Helic_SF1/SF2_ATP-bd_DinG/Rad3"/>
</dbReference>
<dbReference type="GO" id="GO:0003887">
    <property type="term" value="F:DNA-directed DNA polymerase activity"/>
    <property type="evidence" value="ECO:0007669"/>
    <property type="project" value="UniProtKB-KW"/>
</dbReference>
<keyword evidence="5 10" id="KW-0547">Nucleotide-binding</keyword>
<evidence type="ECO:0000256" key="4">
    <source>
        <dbReference type="ARBA" id="ARBA00022722"/>
    </source>
</evidence>
<evidence type="ECO:0000256" key="5">
    <source>
        <dbReference type="ARBA" id="ARBA00022741"/>
    </source>
</evidence>
<keyword evidence="6 10" id="KW-0378">Hydrolase</keyword>
<dbReference type="Gene3D" id="3.40.50.300">
    <property type="entry name" value="P-loop containing nucleotide triphosphate hydrolases"/>
    <property type="match status" value="2"/>
</dbReference>
<evidence type="ECO:0000256" key="11">
    <source>
        <dbReference type="RuleBase" id="RU364106"/>
    </source>
</evidence>
<evidence type="ECO:0000256" key="3">
    <source>
        <dbReference type="ARBA" id="ARBA00022705"/>
    </source>
</evidence>
<dbReference type="NCBIfam" id="NF005569">
    <property type="entry name" value="PRK07246.1"/>
    <property type="match status" value="1"/>
</dbReference>
<keyword evidence="7 10" id="KW-0269">Exonuclease</keyword>
<evidence type="ECO:0000256" key="6">
    <source>
        <dbReference type="ARBA" id="ARBA00022801"/>
    </source>
</evidence>
<dbReference type="GO" id="GO:0016818">
    <property type="term" value="F:hydrolase activity, acting on acid anhydrides, in phosphorus-containing anhydrides"/>
    <property type="evidence" value="ECO:0007669"/>
    <property type="project" value="InterPro"/>
</dbReference>
<dbReference type="Pfam" id="PF00270">
    <property type="entry name" value="DEAD"/>
    <property type="match status" value="1"/>
</dbReference>
<dbReference type="InterPro" id="IPR006054">
    <property type="entry name" value="DnaQ"/>
</dbReference>
<protein>
    <recommendedName>
        <fullName evidence="10 11">3'-5' exonuclease DinG</fullName>
        <ecNumber evidence="10 11">3.1.-.-</ecNumber>
    </recommendedName>
</protein>
<feature type="domain" description="Helicase ATP-binding" evidence="13">
    <location>
        <begin position="258"/>
        <end position="516"/>
    </location>
</feature>
<dbReference type="PANTHER" id="PTHR30231:SF41">
    <property type="entry name" value="DNA POLYMERASE III SUBUNIT EPSILON"/>
    <property type="match status" value="1"/>
</dbReference>
<dbReference type="InterPro" id="IPR006555">
    <property type="entry name" value="ATP-dep_Helicase_C"/>
</dbReference>
<dbReference type="SMART" id="SM00487">
    <property type="entry name" value="DEXDc"/>
    <property type="match status" value="1"/>
</dbReference>
<evidence type="ECO:0000259" key="12">
    <source>
        <dbReference type="PROSITE" id="PS51192"/>
    </source>
</evidence>
<dbReference type="InterPro" id="IPR011545">
    <property type="entry name" value="DEAD/DEAH_box_helicase_dom"/>
</dbReference>
<keyword evidence="9" id="KW-0239">DNA-directed DNA polymerase</keyword>